<dbReference type="SUPFAM" id="SSF55424">
    <property type="entry name" value="FAD/NAD-linked reductases, dimerisation (C-terminal) domain"/>
    <property type="match status" value="1"/>
</dbReference>
<dbReference type="RefSeq" id="WP_011792424.1">
    <property type="nucleotide sequence ID" value="NC_008751.1"/>
</dbReference>
<keyword evidence="1" id="KW-0285">Flavoprotein</keyword>
<sequence length="540" mass="57148">MRRVIIVGSSLAAAKVATRLKRKDPSSEVNIIVPAVESGQESVKDGVFYKARAERHAVAELLRSREVGVVEASDLSVDFDARVVLPTSSRGSLPIRYNVLVLEVQAQPRIPRVLRGAPNVIGWPGEGAATLDAMLSTTAEVRVVVVGQGQAAMEALRLVARSGQVPVWLRLGDVGPDILDGDTWRMVERLAANGGVEVHDWSHVPMERMGARPDEHGGVAALVAALEGGNDLRVEGDVFIWTAPTVVQHPVVAQEGITLDAHGRIEVDGNLATVEEGVYLIGTGVAMACGCGSAPLHVGEHDLAGLARGLADHLAGDATTTMPPCTGLVHAEGPGFAVSRAGVTLEEAVHRGLEGEFALLPLEDGGLLKLVADKVSRQVIGYQATGTGESLDLLAPLLSFAVGRSATVDELAASDCPGPVGTVVRKVAGILANKMEGRFYGITADELRASREAGAEFFLLDLRAMPEWRNGHIPGAYNIPLPQLAKRLQDEVPRFTPIVLVSRTSDAAWSVACKLFGLGATALYVLDGGMRCWDYELETA</sequence>
<accession>A0A0H3A8T3</accession>
<dbReference type="SMART" id="SM00450">
    <property type="entry name" value="RHOD"/>
    <property type="match status" value="1"/>
</dbReference>
<dbReference type="Gene3D" id="3.50.50.60">
    <property type="entry name" value="FAD/NAD(P)-binding domain"/>
    <property type="match status" value="1"/>
</dbReference>
<evidence type="ECO:0000256" key="2">
    <source>
        <dbReference type="ARBA" id="ARBA00022827"/>
    </source>
</evidence>
<dbReference type="Pfam" id="PF00581">
    <property type="entry name" value="Rhodanese"/>
    <property type="match status" value="1"/>
</dbReference>
<dbReference type="Pfam" id="PF07992">
    <property type="entry name" value="Pyr_redox_2"/>
    <property type="match status" value="1"/>
</dbReference>
<dbReference type="PANTHER" id="PTHR43031">
    <property type="entry name" value="FAD-DEPENDENT OXIDOREDUCTASE"/>
    <property type="match status" value="1"/>
</dbReference>
<dbReference type="InterPro" id="IPR016156">
    <property type="entry name" value="FAD/NAD-linked_Rdtase_dimer_sf"/>
</dbReference>
<dbReference type="InterPro" id="IPR023753">
    <property type="entry name" value="FAD/NAD-binding_dom"/>
</dbReference>
<reference evidence="5" key="1">
    <citation type="journal article" date="2009" name="Environ. Microbiol.">
        <title>Contribution of mobile genetic elements to Desulfovibrio vulgaris genome plasticity.</title>
        <authorList>
            <person name="Walker C.B."/>
            <person name="Stolyar S."/>
            <person name="Chivian D."/>
            <person name="Pinel N."/>
            <person name="Gabster J.A."/>
            <person name="Dehal P.S."/>
            <person name="He Z."/>
            <person name="Yang Z.K."/>
            <person name="Yen H.C."/>
            <person name="Zhou J."/>
            <person name="Wall J.D."/>
            <person name="Hazen T.C."/>
            <person name="Arkin A.P."/>
            <person name="Stahl D.A."/>
        </authorList>
    </citation>
    <scope>NUCLEOTIDE SEQUENCE [LARGE SCALE GENOMIC DNA]</scope>
    <source>
        <strain evidence="5">DP4</strain>
    </source>
</reference>
<protein>
    <submittedName>
        <fullName evidence="4">Rhodanese domain protein</fullName>
    </submittedName>
</protein>
<dbReference type="EMBL" id="CP000527">
    <property type="protein sequence ID" value="ABM28717.1"/>
    <property type="molecule type" value="Genomic_DNA"/>
</dbReference>
<dbReference type="PANTHER" id="PTHR43031:SF16">
    <property type="entry name" value="OXIDOREDUCTASE"/>
    <property type="match status" value="1"/>
</dbReference>
<evidence type="ECO:0000313" key="5">
    <source>
        <dbReference type="Proteomes" id="UP000009173"/>
    </source>
</evidence>
<dbReference type="CDD" id="cd00158">
    <property type="entry name" value="RHOD"/>
    <property type="match status" value="1"/>
</dbReference>
<dbReference type="Proteomes" id="UP000009173">
    <property type="component" value="Chromosome"/>
</dbReference>
<dbReference type="PRINTS" id="PR00368">
    <property type="entry name" value="FADPNR"/>
</dbReference>
<evidence type="ECO:0000256" key="1">
    <source>
        <dbReference type="ARBA" id="ARBA00022630"/>
    </source>
</evidence>
<dbReference type="Gene3D" id="3.40.250.10">
    <property type="entry name" value="Rhodanese-like domain"/>
    <property type="match status" value="1"/>
</dbReference>
<name>A0A0H3A8T3_NITV4</name>
<dbReference type="GO" id="GO:0016491">
    <property type="term" value="F:oxidoreductase activity"/>
    <property type="evidence" value="ECO:0007669"/>
    <property type="project" value="InterPro"/>
</dbReference>
<dbReference type="InterPro" id="IPR050229">
    <property type="entry name" value="GlpE_sulfurtransferase"/>
</dbReference>
<keyword evidence="2" id="KW-0274">FAD</keyword>
<evidence type="ECO:0000313" key="4">
    <source>
        <dbReference type="EMBL" id="ABM28717.1"/>
    </source>
</evidence>
<dbReference type="AlphaFoldDB" id="A0A0H3A8T3"/>
<dbReference type="SUPFAM" id="SSF52821">
    <property type="entry name" value="Rhodanese/Cell cycle control phosphatase"/>
    <property type="match status" value="1"/>
</dbReference>
<dbReference type="InterPro" id="IPR036188">
    <property type="entry name" value="FAD/NAD-bd_sf"/>
</dbReference>
<dbReference type="HOGENOM" id="CLU_439245_0_0_7"/>
<dbReference type="PROSITE" id="PS50206">
    <property type="entry name" value="RHODANESE_3"/>
    <property type="match status" value="1"/>
</dbReference>
<organism evidence="4 5">
    <name type="scientific">Nitratidesulfovibrio vulgaris (strain DP4)</name>
    <name type="common">Desulfovibrio vulgaris</name>
    <dbReference type="NCBI Taxonomy" id="391774"/>
    <lineage>
        <taxon>Bacteria</taxon>
        <taxon>Pseudomonadati</taxon>
        <taxon>Thermodesulfobacteriota</taxon>
        <taxon>Desulfovibrionia</taxon>
        <taxon>Desulfovibrionales</taxon>
        <taxon>Desulfovibrionaceae</taxon>
        <taxon>Nitratidesulfovibrio</taxon>
    </lineage>
</organism>
<gene>
    <name evidence="4" type="ordered locus">Dvul_1700</name>
</gene>
<dbReference type="InterPro" id="IPR001763">
    <property type="entry name" value="Rhodanese-like_dom"/>
</dbReference>
<evidence type="ECO:0000259" key="3">
    <source>
        <dbReference type="PROSITE" id="PS50206"/>
    </source>
</evidence>
<dbReference type="KEGG" id="dvl:Dvul_1700"/>
<proteinExistence type="predicted"/>
<dbReference type="InterPro" id="IPR036873">
    <property type="entry name" value="Rhodanese-like_dom_sf"/>
</dbReference>
<feature type="domain" description="Rhodanese" evidence="3">
    <location>
        <begin position="453"/>
        <end position="539"/>
    </location>
</feature>
<dbReference type="SUPFAM" id="SSF51905">
    <property type="entry name" value="FAD/NAD(P)-binding domain"/>
    <property type="match status" value="1"/>
</dbReference>